<reference evidence="1 2" key="1">
    <citation type="submission" date="2019-12" db="EMBL/GenBank/DDBJ databases">
        <title>Chromosome-level assembly of the Caenorhabditis remanei genome.</title>
        <authorList>
            <person name="Teterina A.A."/>
            <person name="Willis J.H."/>
            <person name="Phillips P.C."/>
        </authorList>
    </citation>
    <scope>NUCLEOTIDE SEQUENCE [LARGE SCALE GENOMIC DNA]</scope>
    <source>
        <strain evidence="1 2">PX506</strain>
        <tissue evidence="1">Whole organism</tissue>
    </source>
</reference>
<protein>
    <recommendedName>
        <fullName evidence="3">DUF38 domain-containing protein</fullName>
    </recommendedName>
</protein>
<evidence type="ECO:0000313" key="2">
    <source>
        <dbReference type="Proteomes" id="UP000483820"/>
    </source>
</evidence>
<dbReference type="EMBL" id="WUAV01000002">
    <property type="protein sequence ID" value="KAF1767318.1"/>
    <property type="molecule type" value="Genomic_DNA"/>
</dbReference>
<dbReference type="CTD" id="9802705"/>
<comment type="caution">
    <text evidence="1">The sequence shown here is derived from an EMBL/GenBank/DDBJ whole genome shotgun (WGS) entry which is preliminary data.</text>
</comment>
<accession>A0A6A5HHK0</accession>
<organism evidence="1 2">
    <name type="scientific">Caenorhabditis remanei</name>
    <name type="common">Caenorhabditis vulgaris</name>
    <dbReference type="NCBI Taxonomy" id="31234"/>
    <lineage>
        <taxon>Eukaryota</taxon>
        <taxon>Metazoa</taxon>
        <taxon>Ecdysozoa</taxon>
        <taxon>Nematoda</taxon>
        <taxon>Chromadorea</taxon>
        <taxon>Rhabditida</taxon>
        <taxon>Rhabditina</taxon>
        <taxon>Rhabditomorpha</taxon>
        <taxon>Rhabditoidea</taxon>
        <taxon>Rhabditidae</taxon>
        <taxon>Peloderinae</taxon>
        <taxon>Caenorhabditis</taxon>
    </lineage>
</organism>
<gene>
    <name evidence="1" type="ORF">GCK72_007277</name>
</gene>
<dbReference type="PANTHER" id="PTHR31379:SF1">
    <property type="entry name" value="F-BOX C PROTEIN-RELATED"/>
    <property type="match status" value="1"/>
</dbReference>
<proteinExistence type="predicted"/>
<dbReference type="AlphaFoldDB" id="A0A6A5HHK0"/>
<dbReference type="Pfam" id="PF12078">
    <property type="entry name" value="DUF3557"/>
    <property type="match status" value="1"/>
</dbReference>
<dbReference type="Proteomes" id="UP000483820">
    <property type="component" value="Chromosome II"/>
</dbReference>
<evidence type="ECO:0000313" key="1">
    <source>
        <dbReference type="EMBL" id="KAF1767318.1"/>
    </source>
</evidence>
<dbReference type="InterPro" id="IPR021942">
    <property type="entry name" value="DUF3557"/>
</dbReference>
<dbReference type="GeneID" id="9802705"/>
<evidence type="ECO:0008006" key="3">
    <source>
        <dbReference type="Google" id="ProtNLM"/>
    </source>
</evidence>
<name>A0A6A5HHK0_CAERE</name>
<dbReference type="PANTHER" id="PTHR31379">
    <property type="entry name" value="F-BOX C PROTEIN-RELATED-RELATED"/>
    <property type="match status" value="1"/>
</dbReference>
<dbReference type="KEGG" id="crq:GCK72_007277"/>
<dbReference type="RefSeq" id="XP_053590277.1">
    <property type="nucleotide sequence ID" value="XM_053726083.1"/>
</dbReference>
<sequence length="788" mass="90285">MTKTWTNLSLKAVFEYVEANKRLKIISHCPTLRPIEKETPLHLDCLSFRKNEIWLNKRFIQPKTYKYRAVKNIERLKSFLRGRKSIRTKELEVLDLSCIPRNLKIYVDSVNSGDLDFSLVLSFLDTTYIAYAEIAGKLVIRVSEVDRGTLERMTDVLFNARNQNIIFENFRLEAESMAVLVQSWQENQYEIGRIFTSYIQNIITGSPGFVEDVLERSNGQKVVLKSCDWPRILYSPCITFPCNPTSELVLYSCKRDYFGLNQTKLEMMPIGSTRPATILDYIGCIPKNPKINADSVNSGDLDFALVLPFLHISSFPLKVLKMNISNTSASIEYADIAKKLVIRVSGAGRGTQWIANVLFHPRNQNIVFENLRLWAANMAALVQSWQQNQYKVGRIFTSYNQNIISGSSEFVEEVLARTNGRKVLIKGCDWPRFLYSPCITFPYNSTCELVLYSYRKNICQPYQTKLEVMPIGSTLFEPPFTNSMTKPWTTLSLKAIFEYVEANKRLEIISHCPTLRPIEKETPLHLDYLSFRKNKIRINTKSIQSKPYKNKAGMEISVAERLKFLLRGRKSIQTKEFKVLDFGCIPKNLKINADSVKSGDLDFALVLPFLHISSFPLKFLRMNISNTTSSIEYADIAEKLVIRVSEVDRGTLERITDILFNAKNKNIVFENFHLEAESMATLVQSWQENHYEIGRVFTSHCQSQIIGLPGFVEDVLEISNGQKVVLKSCDWPRFLYSPCISFPCSPTSELVLYISRRDFFGLDQTKLEVMPIGSTRPATILDSLSLDL</sequence>